<dbReference type="SFLD" id="SFLDF00027">
    <property type="entry name" value="p-type_atpase"/>
    <property type="match status" value="1"/>
</dbReference>
<feature type="transmembrane region" description="Helical" evidence="7">
    <location>
        <begin position="39"/>
        <end position="61"/>
    </location>
</feature>
<evidence type="ECO:0000256" key="4">
    <source>
        <dbReference type="ARBA" id="ARBA00022967"/>
    </source>
</evidence>
<dbReference type="Gene3D" id="3.40.1110.10">
    <property type="entry name" value="Calcium-transporting ATPase, cytoplasmic domain N"/>
    <property type="match status" value="2"/>
</dbReference>
<protein>
    <submittedName>
        <fullName evidence="9">Cadmium-transporting ATPase</fullName>
        <ecNumber evidence="9">3.6.3.3</ecNumber>
    </submittedName>
</protein>
<dbReference type="SFLD" id="SFLDS00003">
    <property type="entry name" value="Haloacid_Dehalogenase"/>
    <property type="match status" value="1"/>
</dbReference>
<keyword evidence="5 7" id="KW-1133">Transmembrane helix</keyword>
<keyword evidence="3 7" id="KW-0812">Transmembrane</keyword>
<dbReference type="GO" id="GO:0022857">
    <property type="term" value="F:transmembrane transporter activity"/>
    <property type="evidence" value="ECO:0007669"/>
    <property type="project" value="TreeGrafter"/>
</dbReference>
<dbReference type="FunFam" id="2.70.150.10:FF:000002">
    <property type="entry name" value="Copper-transporting ATPase 1, putative"/>
    <property type="match status" value="1"/>
</dbReference>
<keyword evidence="4" id="KW-1278">Translocase</keyword>
<evidence type="ECO:0000256" key="6">
    <source>
        <dbReference type="ARBA" id="ARBA00023136"/>
    </source>
</evidence>
<dbReference type="PROSITE" id="PS00154">
    <property type="entry name" value="ATPASE_E1_E2"/>
    <property type="match status" value="1"/>
</dbReference>
<feature type="transmembrane region" description="Helical" evidence="7">
    <location>
        <begin position="12"/>
        <end position="32"/>
    </location>
</feature>
<gene>
    <name evidence="9" type="primary">cadA_7</name>
    <name evidence="9" type="ORF">SDC9_21286</name>
</gene>
<dbReference type="AlphaFoldDB" id="A0A644U9H5"/>
<dbReference type="PANTHER" id="PTHR48085">
    <property type="entry name" value="CADMIUM/ZINC-TRANSPORTING ATPASE HMA2-RELATED"/>
    <property type="match status" value="1"/>
</dbReference>
<dbReference type="SFLD" id="SFLDG00002">
    <property type="entry name" value="C1.7:_P-type_atpase_like"/>
    <property type="match status" value="1"/>
</dbReference>
<name>A0A644U9H5_9ZZZZ</name>
<dbReference type="Gene3D" id="2.70.150.10">
    <property type="entry name" value="Calcium-transporting ATPase, cytoplasmic transduction domain A"/>
    <property type="match status" value="1"/>
</dbReference>
<proteinExistence type="inferred from homology"/>
<keyword evidence="6 7" id="KW-0472">Membrane</keyword>
<dbReference type="NCBIfam" id="TIGR01494">
    <property type="entry name" value="ATPase_P-type"/>
    <property type="match status" value="2"/>
</dbReference>
<comment type="caution">
    <text evidence="9">The sequence shown here is derived from an EMBL/GenBank/DDBJ whole genome shotgun (WGS) entry which is preliminary data.</text>
</comment>
<dbReference type="InterPro" id="IPR044492">
    <property type="entry name" value="P_typ_ATPase_HD_dom"/>
</dbReference>
<feature type="domain" description="P-type ATPase A" evidence="8">
    <location>
        <begin position="118"/>
        <end position="222"/>
    </location>
</feature>
<dbReference type="InterPro" id="IPR023299">
    <property type="entry name" value="ATPase_P-typ_cyto_dom_N"/>
</dbReference>
<dbReference type="InterPro" id="IPR051014">
    <property type="entry name" value="Cation_Transport_ATPase_IB"/>
</dbReference>
<dbReference type="InterPro" id="IPR023214">
    <property type="entry name" value="HAD_sf"/>
</dbReference>
<dbReference type="SUPFAM" id="SSF56784">
    <property type="entry name" value="HAD-like"/>
    <property type="match status" value="1"/>
</dbReference>
<dbReference type="InterPro" id="IPR023298">
    <property type="entry name" value="ATPase_P-typ_TM_dom_sf"/>
</dbReference>
<evidence type="ECO:0000313" key="9">
    <source>
        <dbReference type="EMBL" id="MPL75462.1"/>
    </source>
</evidence>
<dbReference type="InterPro" id="IPR001757">
    <property type="entry name" value="P_typ_ATPase"/>
</dbReference>
<dbReference type="SUPFAM" id="SSF81653">
    <property type="entry name" value="Calcium ATPase, transduction domain A"/>
    <property type="match status" value="1"/>
</dbReference>
<dbReference type="GO" id="GO:0016020">
    <property type="term" value="C:membrane"/>
    <property type="evidence" value="ECO:0007669"/>
    <property type="project" value="UniProtKB-SubCell"/>
</dbReference>
<evidence type="ECO:0000259" key="8">
    <source>
        <dbReference type="Pfam" id="PF00122"/>
    </source>
</evidence>
<dbReference type="PRINTS" id="PR00119">
    <property type="entry name" value="CATATPASE"/>
</dbReference>
<accession>A0A644U9H5</accession>
<sequence>MNENSFIKEEKISVIFLFISAIALILSFFGVFKFGNFDLAWIAVLLCGFPIIKDAAVGLITEFDIKADLLVSIALIAAIIIGEVFAAGEIAVIMALGGLLEEFTVARSRAGIEKLIDLTPRTARLIIRKDSATDEKIVDAKKVVTGDLIKILPGETVPVDGKVIDGETSIDQSVMTGEPVPVDKIKGDEVFSGTVNQFGSFVMEATKVGKDSSLQRMIDLVESADADKSKIVRLTDKWATWIVVIALTAAIATYFLTGEIIRSVTVLVVFCPCALVLATPTAIVAAIGNLTRYGILVKEGDALERLSEVKKILFDKTGTLTYGKPKVLDLISYDPNDIDDTVNIGDTVNNSVNLKDSIIFNDTININTNTNTNTNSNSNDINNKKSLIKTVASLESKSEHPLGKAIVNYYKNQKYGEKSTIDFYDVNNFEMIVGKGVKGIINNDNVIAGNMDFLENEANFKIDKKWQKEKLSSFIEKGSTIIYIAINNIFKGAVVLGDSLREDANDTIKSIEKLDLETVLLTGDSEKPAKHMADKVGIDELYYNCLPEKKMNVIDSYQNIKNHPVAMVGDGVNDAPSLKKAHVGIAMGGIGSDIAVDAADIALIGDDIKFIPHLLGISKKVMQTININITISLALNFVAIILAILGILDPITGALVHNIGSVLVVIYSSLLLKWK</sequence>
<feature type="transmembrane region" description="Helical" evidence="7">
    <location>
        <begin position="654"/>
        <end position="672"/>
    </location>
</feature>
<dbReference type="GO" id="GO:0016887">
    <property type="term" value="F:ATP hydrolysis activity"/>
    <property type="evidence" value="ECO:0007669"/>
    <property type="project" value="InterPro"/>
</dbReference>
<organism evidence="9">
    <name type="scientific">bioreactor metagenome</name>
    <dbReference type="NCBI Taxonomy" id="1076179"/>
    <lineage>
        <taxon>unclassified sequences</taxon>
        <taxon>metagenomes</taxon>
        <taxon>ecological metagenomes</taxon>
    </lineage>
</organism>
<dbReference type="Pfam" id="PF00702">
    <property type="entry name" value="Hydrolase"/>
    <property type="match status" value="1"/>
</dbReference>
<dbReference type="InterPro" id="IPR036412">
    <property type="entry name" value="HAD-like_sf"/>
</dbReference>
<dbReference type="InterPro" id="IPR008250">
    <property type="entry name" value="ATPase_P-typ_transduc_dom_A_sf"/>
</dbReference>
<dbReference type="GO" id="GO:0005524">
    <property type="term" value="F:ATP binding"/>
    <property type="evidence" value="ECO:0007669"/>
    <property type="project" value="InterPro"/>
</dbReference>
<dbReference type="Pfam" id="PF00122">
    <property type="entry name" value="E1-E2_ATPase"/>
    <property type="match status" value="1"/>
</dbReference>
<feature type="transmembrane region" description="Helical" evidence="7">
    <location>
        <begin position="73"/>
        <end position="100"/>
    </location>
</feature>
<dbReference type="PANTHER" id="PTHR48085:SF5">
    <property type="entry name" value="CADMIUM_ZINC-TRANSPORTING ATPASE HMA4-RELATED"/>
    <property type="match status" value="1"/>
</dbReference>
<keyword evidence="9" id="KW-0378">Hydrolase</keyword>
<evidence type="ECO:0000256" key="1">
    <source>
        <dbReference type="ARBA" id="ARBA00004370"/>
    </source>
</evidence>
<comment type="similarity">
    <text evidence="2">Belongs to the cation transport ATPase (P-type) (TC 3.A.3) family. Type IB subfamily.</text>
</comment>
<dbReference type="InterPro" id="IPR059000">
    <property type="entry name" value="ATPase_P-type_domA"/>
</dbReference>
<dbReference type="Gene3D" id="3.40.50.1000">
    <property type="entry name" value="HAD superfamily/HAD-like"/>
    <property type="match status" value="2"/>
</dbReference>
<evidence type="ECO:0000256" key="3">
    <source>
        <dbReference type="ARBA" id="ARBA00022692"/>
    </source>
</evidence>
<dbReference type="EC" id="3.6.3.3" evidence="9"/>
<dbReference type="EMBL" id="VSSQ01000088">
    <property type="protein sequence ID" value="MPL75462.1"/>
    <property type="molecule type" value="Genomic_DNA"/>
</dbReference>
<feature type="transmembrane region" description="Helical" evidence="7">
    <location>
        <begin position="238"/>
        <end position="257"/>
    </location>
</feature>
<dbReference type="SUPFAM" id="SSF81665">
    <property type="entry name" value="Calcium ATPase, transmembrane domain M"/>
    <property type="match status" value="1"/>
</dbReference>
<evidence type="ECO:0000256" key="7">
    <source>
        <dbReference type="SAM" id="Phobius"/>
    </source>
</evidence>
<evidence type="ECO:0000256" key="2">
    <source>
        <dbReference type="ARBA" id="ARBA00006024"/>
    </source>
</evidence>
<feature type="transmembrane region" description="Helical" evidence="7">
    <location>
        <begin position="263"/>
        <end position="288"/>
    </location>
</feature>
<evidence type="ECO:0000256" key="5">
    <source>
        <dbReference type="ARBA" id="ARBA00022989"/>
    </source>
</evidence>
<reference evidence="9" key="1">
    <citation type="submission" date="2019-08" db="EMBL/GenBank/DDBJ databases">
        <authorList>
            <person name="Kucharzyk K."/>
            <person name="Murdoch R.W."/>
            <person name="Higgins S."/>
            <person name="Loffler F."/>
        </authorList>
    </citation>
    <scope>NUCLEOTIDE SEQUENCE</scope>
</reference>
<dbReference type="InterPro" id="IPR018303">
    <property type="entry name" value="ATPase_P-typ_P_site"/>
</dbReference>
<feature type="transmembrane region" description="Helical" evidence="7">
    <location>
        <begin position="627"/>
        <end position="648"/>
    </location>
</feature>
<comment type="subcellular location">
    <subcellularLocation>
        <location evidence="1">Membrane</location>
    </subcellularLocation>
</comment>